<protein>
    <submittedName>
        <fullName evidence="2">Uncharacterized protein</fullName>
    </submittedName>
</protein>
<dbReference type="EMBL" id="JAIWYP010000011">
    <property type="protein sequence ID" value="KAH3739752.1"/>
    <property type="molecule type" value="Genomic_DNA"/>
</dbReference>
<evidence type="ECO:0000313" key="2">
    <source>
        <dbReference type="EMBL" id="KAH3739752.1"/>
    </source>
</evidence>
<dbReference type="InterPro" id="IPR029058">
    <property type="entry name" value="AB_hydrolase_fold"/>
</dbReference>
<accession>A0A9D4D7V2</accession>
<evidence type="ECO:0000256" key="1">
    <source>
        <dbReference type="SAM" id="SignalP"/>
    </source>
</evidence>
<dbReference type="PANTHER" id="PTHR42972">
    <property type="entry name" value="TOL-PAL SYSTEM PROTEIN TOLB"/>
    <property type="match status" value="1"/>
</dbReference>
<reference evidence="2" key="2">
    <citation type="submission" date="2020-11" db="EMBL/GenBank/DDBJ databases">
        <authorList>
            <person name="McCartney M.A."/>
            <person name="Auch B."/>
            <person name="Kono T."/>
            <person name="Mallez S."/>
            <person name="Becker A."/>
            <person name="Gohl D.M."/>
            <person name="Silverstein K.A.T."/>
            <person name="Koren S."/>
            <person name="Bechman K.B."/>
            <person name="Herman A."/>
            <person name="Abrahante J.E."/>
            <person name="Garbe J."/>
        </authorList>
    </citation>
    <scope>NUCLEOTIDE SEQUENCE</scope>
    <source>
        <strain evidence="2">Duluth1</strain>
        <tissue evidence="2">Whole animal</tissue>
    </source>
</reference>
<name>A0A9D4D7V2_DREPO</name>
<feature type="chain" id="PRO_5038932451" evidence="1">
    <location>
        <begin position="18"/>
        <end position="337"/>
    </location>
</feature>
<dbReference type="Proteomes" id="UP000828390">
    <property type="component" value="Unassembled WGS sequence"/>
</dbReference>
<reference evidence="2" key="1">
    <citation type="journal article" date="2019" name="bioRxiv">
        <title>The Genome of the Zebra Mussel, Dreissena polymorpha: A Resource for Invasive Species Research.</title>
        <authorList>
            <person name="McCartney M.A."/>
            <person name="Auch B."/>
            <person name="Kono T."/>
            <person name="Mallez S."/>
            <person name="Zhang Y."/>
            <person name="Obille A."/>
            <person name="Becker A."/>
            <person name="Abrahante J.E."/>
            <person name="Garbe J."/>
            <person name="Badalamenti J.P."/>
            <person name="Herman A."/>
            <person name="Mangelson H."/>
            <person name="Liachko I."/>
            <person name="Sullivan S."/>
            <person name="Sone E.D."/>
            <person name="Koren S."/>
            <person name="Silverstein K.A.T."/>
            <person name="Beckman K.B."/>
            <person name="Gohl D.M."/>
        </authorList>
    </citation>
    <scope>NUCLEOTIDE SEQUENCE</scope>
    <source>
        <strain evidence="2">Duluth1</strain>
        <tissue evidence="2">Whole animal</tissue>
    </source>
</reference>
<dbReference type="Gene3D" id="3.40.50.1820">
    <property type="entry name" value="alpha/beta hydrolase"/>
    <property type="match status" value="2"/>
</dbReference>
<dbReference type="SUPFAM" id="SSF53474">
    <property type="entry name" value="alpha/beta-Hydrolases"/>
    <property type="match status" value="1"/>
</dbReference>
<dbReference type="PANTHER" id="PTHR42972:SF8">
    <property type="entry name" value="POLYHYDROXYBUTYRATE DEPOLYMERASE"/>
    <property type="match status" value="1"/>
</dbReference>
<proteinExistence type="predicted"/>
<keyword evidence="3" id="KW-1185">Reference proteome</keyword>
<organism evidence="2 3">
    <name type="scientific">Dreissena polymorpha</name>
    <name type="common">Zebra mussel</name>
    <name type="synonym">Mytilus polymorpha</name>
    <dbReference type="NCBI Taxonomy" id="45954"/>
    <lineage>
        <taxon>Eukaryota</taxon>
        <taxon>Metazoa</taxon>
        <taxon>Spiralia</taxon>
        <taxon>Lophotrochozoa</taxon>
        <taxon>Mollusca</taxon>
        <taxon>Bivalvia</taxon>
        <taxon>Autobranchia</taxon>
        <taxon>Heteroconchia</taxon>
        <taxon>Euheterodonta</taxon>
        <taxon>Imparidentia</taxon>
        <taxon>Neoheterodontei</taxon>
        <taxon>Myida</taxon>
        <taxon>Dreissenoidea</taxon>
        <taxon>Dreissenidae</taxon>
        <taxon>Dreissena</taxon>
    </lineage>
</organism>
<feature type="signal peptide" evidence="1">
    <location>
        <begin position="1"/>
        <end position="17"/>
    </location>
</feature>
<dbReference type="OrthoDB" id="6020543at2759"/>
<comment type="caution">
    <text evidence="2">The sequence shown here is derived from an EMBL/GenBank/DDBJ whole genome shotgun (WGS) entry which is preliminary data.</text>
</comment>
<evidence type="ECO:0000313" key="3">
    <source>
        <dbReference type="Proteomes" id="UP000828390"/>
    </source>
</evidence>
<sequence length="337" mass="36355">MRSVVALVCLLLRTSECFLFLSSGKALESYNVDPQKISVSGISSGAAMATQIHVIFSREIMGVGLVAGVPFACAGSVGSFVSCMSAPGLVSVAALEATTTAGAAVGNIDATSNIANDKVYIYNGKLDTTVNPAIGSKIEEFYRHFIPNSNNIKTVFNISSVHAHITDNYGGPCDQPHEENYLNNCNYSAAFDLLNHIYGGNLQKPSATTQQNGQLMAFSQSDFFYVSTPGMYSMDDTGYIYVPSGCVNKRTACKLHVAFHGCKMYHKRIGDAYIRHGGYNEVGELNNIIILYPQTVTSATNPNGCWDWWGYTGALFATQSGFQPTALRRMIHKAAGI</sequence>
<dbReference type="AlphaFoldDB" id="A0A9D4D7V2"/>
<keyword evidence="1" id="KW-0732">Signal</keyword>
<gene>
    <name evidence="2" type="ORF">DPMN_046439</name>
</gene>